<dbReference type="CDD" id="cd10910">
    <property type="entry name" value="PIN_limkain_b1_N_like"/>
    <property type="match status" value="4"/>
</dbReference>
<evidence type="ECO:0000313" key="3">
    <source>
        <dbReference type="Proteomes" id="UP000824890"/>
    </source>
</evidence>
<dbReference type="PANTHER" id="PTHR14379">
    <property type="entry name" value="LIMKAIN B LKAP"/>
    <property type="match status" value="1"/>
</dbReference>
<feature type="domain" description="NYN" evidence="1">
    <location>
        <begin position="228"/>
        <end position="351"/>
    </location>
</feature>
<feature type="domain" description="NYN" evidence="1">
    <location>
        <begin position="421"/>
        <end position="542"/>
    </location>
</feature>
<feature type="domain" description="NYN" evidence="1">
    <location>
        <begin position="638"/>
        <end position="758"/>
    </location>
</feature>
<name>A0ABQ8AXP6_BRANA</name>
<reference evidence="2 3" key="1">
    <citation type="submission" date="2021-05" db="EMBL/GenBank/DDBJ databases">
        <title>Genome Assembly of Synthetic Allotetraploid Brassica napus Reveals Homoeologous Exchanges between Subgenomes.</title>
        <authorList>
            <person name="Davis J.T."/>
        </authorList>
    </citation>
    <scope>NUCLEOTIDE SEQUENCE [LARGE SCALE GENOMIC DNA]</scope>
    <source>
        <strain evidence="3">cv. Da-Ae</strain>
        <tissue evidence="2">Seedling</tissue>
    </source>
</reference>
<evidence type="ECO:0000259" key="1">
    <source>
        <dbReference type="Pfam" id="PF01936"/>
    </source>
</evidence>
<dbReference type="EMBL" id="JAGKQM010000012">
    <property type="protein sequence ID" value="KAH0896800.1"/>
    <property type="molecule type" value="Genomic_DNA"/>
</dbReference>
<dbReference type="PANTHER" id="PTHR14379:SF84">
    <property type="entry name" value="NYN DOMAIN-CONTAINING PROTEIN"/>
    <property type="match status" value="1"/>
</dbReference>
<gene>
    <name evidence="2" type="ORF">HID58_046368</name>
</gene>
<accession>A0ABQ8AXP6</accession>
<organism evidence="2 3">
    <name type="scientific">Brassica napus</name>
    <name type="common">Rape</name>
    <dbReference type="NCBI Taxonomy" id="3708"/>
    <lineage>
        <taxon>Eukaryota</taxon>
        <taxon>Viridiplantae</taxon>
        <taxon>Streptophyta</taxon>
        <taxon>Embryophyta</taxon>
        <taxon>Tracheophyta</taxon>
        <taxon>Spermatophyta</taxon>
        <taxon>Magnoliopsida</taxon>
        <taxon>eudicotyledons</taxon>
        <taxon>Gunneridae</taxon>
        <taxon>Pentapetalae</taxon>
        <taxon>rosids</taxon>
        <taxon>malvids</taxon>
        <taxon>Brassicales</taxon>
        <taxon>Brassicaceae</taxon>
        <taxon>Brassiceae</taxon>
        <taxon>Brassica</taxon>
    </lineage>
</organism>
<feature type="domain" description="NYN" evidence="1">
    <location>
        <begin position="11"/>
        <end position="132"/>
    </location>
</feature>
<dbReference type="Pfam" id="PF01936">
    <property type="entry name" value="NYN"/>
    <property type="match status" value="4"/>
</dbReference>
<proteinExistence type="predicted"/>
<comment type="caution">
    <text evidence="2">The sequence shown here is derived from an EMBL/GenBank/DDBJ whole genome shotgun (WGS) entry which is preliminary data.</text>
</comment>
<dbReference type="Proteomes" id="UP000824890">
    <property type="component" value="Unassembled WGS sequence"/>
</dbReference>
<dbReference type="InterPro" id="IPR021139">
    <property type="entry name" value="NYN"/>
</dbReference>
<keyword evidence="3" id="KW-1185">Reference proteome</keyword>
<dbReference type="InterPro" id="IPR024768">
    <property type="entry name" value="Marf1"/>
</dbReference>
<sequence>MKATAEYATANVAVWWDMKDCPIPEGYEAGQVRSSLEAAFKEQGYSGPVSITAYGDQTQTPDHILKGLLTTGVSVAHTKSESTSYFMYEDLVKWRRLNPPPATMMIISDQVGDKFTWDLIRLQQRTLYKLFLAYSVKPEYMVLFISEQWCWKKLLSSSPPAAGVQAGAKCYCKSCNYDSEYLNNFKKHLSSYSHSREEYVNPTDHKLVRYTEDWGRNYKATPEFATAKIQVWWDLFDCPIPQGYDARQVRPSIEAAVKELGYYGPVSITSYGDHKHTPLQALQALSSTGVDIAHTVSDVTYSRMFSDMLEWHRNNPPQTAAIIMLISDNVEILDCGLVSLLQENNYNFFLAYSFRSYKMSYLLTSAEWLWESILSGPLTSTSVNYFSCSCNYFFCACSSSLFCLSPSLLAMKATAEYATANIAVWWDMKDCPIPEGYEAGQVRSSLEAAFKEQGYSGPVSITAYGDQTQTPDHILKGLLSTVVSVAHTKSESTSYFMYEDLVKWRRLNPPPATMMIISDQVGDKFTWDLVRLQQRTLYKLFLAYSVKPEYMVLSISEQWCWKKLLSSSPPAAGVQAGAKCYCKSCNYNSGYLKKFRKHLSSYSHSREEYVNPTDHKLVRYTEDWGRNYKATPEFATAKIQVCWDMLTCPIPQGYDARQVRPSIEAAVKELGYYGPVSITAYRDHKHTPRQALSSTGVDIAHTVSDVTYSRMFSDMLEWHRNNPPQTAAIIMLISDNVEIMACDLVKLLQENNYNFFLAYSFRPYKMSYLLTYAEWLWESILAGEKRLLQNCSSSGSGNDQSTSMFYCRLCVGFNTKSIDKFRAHLSSDEEHAQEENEIREQMVLSGENKRLCQLAEYDRHRLPRQSNHMKKAIRTDFGLFLLMDVNLKPRVVNLLLSYQQHLLLFVMF</sequence>
<evidence type="ECO:0000313" key="2">
    <source>
        <dbReference type="EMBL" id="KAH0896800.1"/>
    </source>
</evidence>
<protein>
    <recommendedName>
        <fullName evidence="1">NYN domain-containing protein</fullName>
    </recommendedName>
</protein>